<evidence type="ECO:0000313" key="2">
    <source>
        <dbReference type="EMBL" id="CAD6198109.1"/>
    </source>
</evidence>
<proteinExistence type="predicted"/>
<name>A0A8S1HRW5_9PELO</name>
<dbReference type="SUPFAM" id="SSF50494">
    <property type="entry name" value="Trypsin-like serine proteases"/>
    <property type="match status" value="1"/>
</dbReference>
<sequence>MANTVHIKMMDKDVEIDLLSNNLTLSTVKSQFLLPWDAVVSLSYEVNSRQKGCEVNENGSAFILPADFSNMQFSVESDKTPSRPASSMDVRPNVSPYPDAPSPPPPLSKSIDKWMFYASDLAGKSTVVCVHPRYFVTFRHGTHLLLQLGSAMKIFHATAEDQPNAESGWEVTVVDINEKLDFILLRSKENIVETAPRLVGGEESEIFLLAGFGDMTSGSQKLAYLSGIVHSVRGYYFSLNDRPSPPLMGPFYLGTGQSSRGDSGGACWSSRGLIGIKYGVTCMPDVGFTHFVIHEAATYSPKTIISPAVRFEESLMAQLRIEQQNSPKTPPSKKKLIQTEIEGLGSQTLFIDEARRSAQ</sequence>
<dbReference type="AlphaFoldDB" id="A0A8S1HRW5"/>
<evidence type="ECO:0000256" key="1">
    <source>
        <dbReference type="SAM" id="MobiDB-lite"/>
    </source>
</evidence>
<protein>
    <submittedName>
        <fullName evidence="2">Uncharacterized protein</fullName>
    </submittedName>
</protein>
<dbReference type="Proteomes" id="UP000835052">
    <property type="component" value="Unassembled WGS sequence"/>
</dbReference>
<reference evidence="2" key="1">
    <citation type="submission" date="2020-10" db="EMBL/GenBank/DDBJ databases">
        <authorList>
            <person name="Kikuchi T."/>
        </authorList>
    </citation>
    <scope>NUCLEOTIDE SEQUENCE</scope>
    <source>
        <strain evidence="2">NKZ352</strain>
    </source>
</reference>
<dbReference type="OrthoDB" id="5837890at2759"/>
<comment type="caution">
    <text evidence="2">The sequence shown here is derived from an EMBL/GenBank/DDBJ whole genome shotgun (WGS) entry which is preliminary data.</text>
</comment>
<dbReference type="InterPro" id="IPR009003">
    <property type="entry name" value="Peptidase_S1_PA"/>
</dbReference>
<evidence type="ECO:0000313" key="3">
    <source>
        <dbReference type="Proteomes" id="UP000835052"/>
    </source>
</evidence>
<gene>
    <name evidence="2" type="ORF">CAUJ_LOCUS14016</name>
</gene>
<organism evidence="2 3">
    <name type="scientific">Caenorhabditis auriculariae</name>
    <dbReference type="NCBI Taxonomy" id="2777116"/>
    <lineage>
        <taxon>Eukaryota</taxon>
        <taxon>Metazoa</taxon>
        <taxon>Ecdysozoa</taxon>
        <taxon>Nematoda</taxon>
        <taxon>Chromadorea</taxon>
        <taxon>Rhabditida</taxon>
        <taxon>Rhabditina</taxon>
        <taxon>Rhabditomorpha</taxon>
        <taxon>Rhabditoidea</taxon>
        <taxon>Rhabditidae</taxon>
        <taxon>Peloderinae</taxon>
        <taxon>Caenorhabditis</taxon>
    </lineage>
</organism>
<accession>A0A8S1HRW5</accession>
<dbReference type="EMBL" id="CAJGYM010000115">
    <property type="protein sequence ID" value="CAD6198109.1"/>
    <property type="molecule type" value="Genomic_DNA"/>
</dbReference>
<feature type="region of interest" description="Disordered" evidence="1">
    <location>
        <begin position="76"/>
        <end position="106"/>
    </location>
</feature>
<keyword evidence="3" id="KW-1185">Reference proteome</keyword>